<evidence type="ECO:0000256" key="1">
    <source>
        <dbReference type="SAM" id="SignalP"/>
    </source>
</evidence>
<protein>
    <submittedName>
        <fullName evidence="2">Uncharacterized protein</fullName>
    </submittedName>
</protein>
<keyword evidence="1" id="KW-0732">Signal</keyword>
<dbReference type="InterPro" id="IPR008547">
    <property type="entry name" value="DUF829_TMEM53"/>
</dbReference>
<dbReference type="Pfam" id="PF05705">
    <property type="entry name" value="DUF829"/>
    <property type="match status" value="1"/>
</dbReference>
<dbReference type="Proteomes" id="UP000485058">
    <property type="component" value="Unassembled WGS sequence"/>
</dbReference>
<comment type="caution">
    <text evidence="2">The sequence shown here is derived from an EMBL/GenBank/DDBJ whole genome shotgun (WGS) entry which is preliminary data.</text>
</comment>
<sequence length="133" mass="14574">MAAWSVARPVILSRVACRVVIVGWTGSSARYLSNGAHEVLILRTSVSMVLYRWRGMAAAAEDVKRIEHLHHGTPGLPTVFHIFSTGGYMKAAAIWQQMERLLPPDTRHSLLADIQGIIFDSAPAIVTEDVAVL</sequence>
<proteinExistence type="predicted"/>
<organism evidence="2 3">
    <name type="scientific">Haematococcus lacustris</name>
    <name type="common">Green alga</name>
    <name type="synonym">Haematococcus pluvialis</name>
    <dbReference type="NCBI Taxonomy" id="44745"/>
    <lineage>
        <taxon>Eukaryota</taxon>
        <taxon>Viridiplantae</taxon>
        <taxon>Chlorophyta</taxon>
        <taxon>core chlorophytes</taxon>
        <taxon>Chlorophyceae</taxon>
        <taxon>CS clade</taxon>
        <taxon>Chlamydomonadales</taxon>
        <taxon>Haematococcaceae</taxon>
        <taxon>Haematococcus</taxon>
    </lineage>
</organism>
<dbReference type="EMBL" id="BLLF01004233">
    <property type="protein sequence ID" value="GFH29198.1"/>
    <property type="molecule type" value="Genomic_DNA"/>
</dbReference>
<dbReference type="AlphaFoldDB" id="A0A6A0A9D8"/>
<reference evidence="2 3" key="1">
    <citation type="submission" date="2020-02" db="EMBL/GenBank/DDBJ databases">
        <title>Draft genome sequence of Haematococcus lacustris strain NIES-144.</title>
        <authorList>
            <person name="Morimoto D."/>
            <person name="Nakagawa S."/>
            <person name="Yoshida T."/>
            <person name="Sawayama S."/>
        </authorList>
    </citation>
    <scope>NUCLEOTIDE SEQUENCE [LARGE SCALE GENOMIC DNA]</scope>
    <source>
        <strain evidence="2 3">NIES-144</strain>
    </source>
</reference>
<gene>
    <name evidence="2" type="ORF">HaLaN_27826</name>
</gene>
<feature type="non-terminal residue" evidence="2">
    <location>
        <position position="1"/>
    </location>
</feature>
<feature type="signal peptide" evidence="1">
    <location>
        <begin position="1"/>
        <end position="17"/>
    </location>
</feature>
<evidence type="ECO:0000313" key="2">
    <source>
        <dbReference type="EMBL" id="GFH29198.1"/>
    </source>
</evidence>
<keyword evidence="3" id="KW-1185">Reference proteome</keyword>
<evidence type="ECO:0000313" key="3">
    <source>
        <dbReference type="Proteomes" id="UP000485058"/>
    </source>
</evidence>
<feature type="chain" id="PRO_5025336719" evidence="1">
    <location>
        <begin position="18"/>
        <end position="133"/>
    </location>
</feature>
<name>A0A6A0A9D8_HAELA</name>
<accession>A0A6A0A9D8</accession>